<sequence length="1086" mass="120355">MSTVACNGEDALFIGDWNATPEEEPALGPLRSGRLHLADDVAGPLQLQGPTRTNGRHIDYALHTSNLVPRSKHQTTGPADHDLVVYTFEVFNEEPIFKVAPPRKLQAQVPVQPDAWSQHFPQDRFDQALCAKDVQHAWDILSDAAESVLQPCQGRKRSKIPRPTQPAKAPVKQDALQSVLERRLRRLHRRLLEFLKGSGPWSLLCNIRNDLRNLCHRCPELSEFQDLNEDLAHVIMGCIQKEMQAAKQDRLQRWQTSMEEDDQALIRWVKGADACSSPADDDVRVPVHPQLKAEFFAEQWKQVWNPDVIPDPGEVNPFLGWVPQGGFSCPKPTVTGAALKHCASKTVGKAPGADGWIGEHWSLLPNPFFDSLAALWQLVLEAGVLPEQWTRVRCVLIPKDVGFRPISVASLAWRVGMGVVLQQMTSWIDEWAPAELTGGLKGRSASQAHESLHESLQNSTLFGAKLDIAKCFDHVSVPQALHVWQVLGAPESVTTVLSTFYASQVKTMEWQGVSAKNAFSCKRGLLQGCPCSGALLAGLMATWVHHLKATGPTVHFSVFADDRTLWSDTLGNLQKAVAESDIIDKVFGFNLNGKKCEFFCKCSRSKAAGLKAWSISSNRKWPVTARLRRLRTATKNQRRKHVCVRSLVISLFAHTGPDCDPEYALDCKVTLHELWRLRCDLAGFKQVDELKRLSDAPPRLRSARFLEVLSKWRWQALSETRYDTPCGEIDLLFDGARTVKAAMRAGWELNLWAKEPRAGQVDPELAPVIRQHCAWLTNSNTATRDLSSFSVALGAGKEARKLAKQLEVPLITCACGEQWPTRHHVTWQCAEVPRDTEAPELPSCKSEERLLIRCLPRPPRPANRRDEFFVASQQIVDMLRRCAPLTVGGKVLMATDGSSKVLSGQRRAAGACACAHGSLSWAMQGCDQTSFTAEAGGVLKVFQAAQAARVSVCLLCDCLSVVRTAAKVMRGGPLPDFAPGLWKSIALTANGAEIHWVPAHGKHLQWLPPHSLDASRCRQLNDVADRSAQNTASEALTSLTSWKHDQDQAAAWSQAALLRQRFALRWLESHARSSLHLPPDAGPNPR</sequence>
<dbReference type="PROSITE" id="PS50878">
    <property type="entry name" value="RT_POL"/>
    <property type="match status" value="1"/>
</dbReference>
<dbReference type="Pfam" id="PF00078">
    <property type="entry name" value="RVT_1"/>
    <property type="match status" value="1"/>
</dbReference>
<accession>A0A812RVF4</accession>
<comment type="caution">
    <text evidence="2">The sequence shown here is derived from an EMBL/GenBank/DDBJ whole genome shotgun (WGS) entry which is preliminary data.</text>
</comment>
<evidence type="ECO:0000259" key="1">
    <source>
        <dbReference type="PROSITE" id="PS50878"/>
    </source>
</evidence>
<dbReference type="Proteomes" id="UP000604046">
    <property type="component" value="Unassembled WGS sequence"/>
</dbReference>
<evidence type="ECO:0000313" key="2">
    <source>
        <dbReference type="EMBL" id="CAE7451987.1"/>
    </source>
</evidence>
<organism evidence="2 3">
    <name type="scientific">Symbiodinium natans</name>
    <dbReference type="NCBI Taxonomy" id="878477"/>
    <lineage>
        <taxon>Eukaryota</taxon>
        <taxon>Sar</taxon>
        <taxon>Alveolata</taxon>
        <taxon>Dinophyceae</taxon>
        <taxon>Suessiales</taxon>
        <taxon>Symbiodiniaceae</taxon>
        <taxon>Symbiodinium</taxon>
    </lineage>
</organism>
<dbReference type="InterPro" id="IPR036691">
    <property type="entry name" value="Endo/exonu/phosph_ase_sf"/>
</dbReference>
<dbReference type="InterPro" id="IPR036397">
    <property type="entry name" value="RNaseH_sf"/>
</dbReference>
<dbReference type="AlphaFoldDB" id="A0A812RVF4"/>
<dbReference type="SUPFAM" id="SSF53098">
    <property type="entry name" value="Ribonuclease H-like"/>
    <property type="match status" value="1"/>
</dbReference>
<gene>
    <name evidence="2" type="ORF">SNAT2548_LOCUS24765</name>
</gene>
<dbReference type="InterPro" id="IPR043502">
    <property type="entry name" value="DNA/RNA_pol_sf"/>
</dbReference>
<feature type="domain" description="Reverse transcriptase" evidence="1">
    <location>
        <begin position="378"/>
        <end position="612"/>
    </location>
</feature>
<protein>
    <recommendedName>
        <fullName evidence="1">Reverse transcriptase domain-containing protein</fullName>
    </recommendedName>
</protein>
<evidence type="ECO:0000313" key="3">
    <source>
        <dbReference type="Proteomes" id="UP000604046"/>
    </source>
</evidence>
<proteinExistence type="predicted"/>
<dbReference type="InterPro" id="IPR012337">
    <property type="entry name" value="RNaseH-like_sf"/>
</dbReference>
<dbReference type="PANTHER" id="PTHR19446">
    <property type="entry name" value="REVERSE TRANSCRIPTASES"/>
    <property type="match status" value="1"/>
</dbReference>
<name>A0A812RVF4_9DINO</name>
<dbReference type="Gene3D" id="3.60.10.10">
    <property type="entry name" value="Endonuclease/exonuclease/phosphatase"/>
    <property type="match status" value="1"/>
</dbReference>
<reference evidence="2" key="1">
    <citation type="submission" date="2021-02" db="EMBL/GenBank/DDBJ databases">
        <authorList>
            <person name="Dougan E. K."/>
            <person name="Rhodes N."/>
            <person name="Thang M."/>
            <person name="Chan C."/>
        </authorList>
    </citation>
    <scope>NUCLEOTIDE SEQUENCE</scope>
</reference>
<dbReference type="Gene3D" id="3.30.420.10">
    <property type="entry name" value="Ribonuclease H-like superfamily/Ribonuclease H"/>
    <property type="match status" value="1"/>
</dbReference>
<keyword evidence="3" id="KW-1185">Reference proteome</keyword>
<dbReference type="SUPFAM" id="SSF56672">
    <property type="entry name" value="DNA/RNA polymerases"/>
    <property type="match status" value="1"/>
</dbReference>
<dbReference type="EMBL" id="CAJNDS010002368">
    <property type="protein sequence ID" value="CAE7451987.1"/>
    <property type="molecule type" value="Genomic_DNA"/>
</dbReference>
<dbReference type="OrthoDB" id="449148at2759"/>
<dbReference type="GO" id="GO:0003676">
    <property type="term" value="F:nucleic acid binding"/>
    <property type="evidence" value="ECO:0007669"/>
    <property type="project" value="InterPro"/>
</dbReference>
<dbReference type="InterPro" id="IPR000477">
    <property type="entry name" value="RT_dom"/>
</dbReference>